<evidence type="ECO:0000256" key="3">
    <source>
        <dbReference type="ARBA" id="ARBA00023237"/>
    </source>
</evidence>
<dbReference type="RefSeq" id="WP_173968713.1">
    <property type="nucleotide sequence ID" value="NZ_CADCSU010000020.1"/>
</dbReference>
<dbReference type="Proteomes" id="UP000479938">
    <property type="component" value="Unassembled WGS sequence"/>
</dbReference>
<feature type="compositionally biased region" description="Basic and acidic residues" evidence="6">
    <location>
        <begin position="230"/>
        <end position="240"/>
    </location>
</feature>
<dbReference type="InterPro" id="IPR050330">
    <property type="entry name" value="Bact_OuterMem_StrucFunc"/>
</dbReference>
<dbReference type="InterPro" id="IPR036737">
    <property type="entry name" value="OmpA-like_sf"/>
</dbReference>
<dbReference type="InterPro" id="IPR006664">
    <property type="entry name" value="OMP_bac"/>
</dbReference>
<feature type="signal peptide" evidence="7">
    <location>
        <begin position="1"/>
        <end position="22"/>
    </location>
</feature>
<keyword evidence="3" id="KW-0998">Cell outer membrane</keyword>
<proteinExistence type="predicted"/>
<evidence type="ECO:0000313" key="10">
    <source>
        <dbReference type="Proteomes" id="UP000479938"/>
    </source>
</evidence>
<keyword evidence="7" id="KW-0732">Signal</keyword>
<gene>
    <name evidence="9" type="primary">pal_1</name>
    <name evidence="9" type="ORF">FLA105534_00087</name>
</gene>
<comment type="subcellular location">
    <subcellularLocation>
        <location evidence="1">Cell outer membrane</location>
    </subcellularLocation>
</comment>
<dbReference type="InterPro" id="IPR008969">
    <property type="entry name" value="CarboxyPept-like_regulatory"/>
</dbReference>
<keyword evidence="2 5" id="KW-0472">Membrane</keyword>
<evidence type="ECO:0000313" key="9">
    <source>
        <dbReference type="EMBL" id="CAA9194318.1"/>
    </source>
</evidence>
<dbReference type="Pfam" id="PF00691">
    <property type="entry name" value="OmpA"/>
    <property type="match status" value="1"/>
</dbReference>
<evidence type="ECO:0000256" key="5">
    <source>
        <dbReference type="PROSITE-ProRule" id="PRU00473"/>
    </source>
</evidence>
<protein>
    <submittedName>
        <fullName evidence="9">Peptidoglycan-associated lipoprotein</fullName>
    </submittedName>
</protein>
<dbReference type="CDD" id="cd07185">
    <property type="entry name" value="OmpA_C-like"/>
    <property type="match status" value="1"/>
</dbReference>
<feature type="domain" description="OmpA-like" evidence="8">
    <location>
        <begin position="627"/>
        <end position="750"/>
    </location>
</feature>
<evidence type="ECO:0000259" key="8">
    <source>
        <dbReference type="PROSITE" id="PS51123"/>
    </source>
</evidence>
<dbReference type="SUPFAM" id="SSF49464">
    <property type="entry name" value="Carboxypeptidase regulatory domain-like"/>
    <property type="match status" value="1"/>
</dbReference>
<evidence type="ECO:0000256" key="4">
    <source>
        <dbReference type="PROSITE-ProRule" id="PRU00339"/>
    </source>
</evidence>
<keyword evidence="4" id="KW-0802">TPR repeat</keyword>
<dbReference type="GO" id="GO:0009279">
    <property type="term" value="C:cell outer membrane"/>
    <property type="evidence" value="ECO:0007669"/>
    <property type="project" value="UniProtKB-SubCell"/>
</dbReference>
<dbReference type="AlphaFoldDB" id="A0A6J4G693"/>
<dbReference type="SUPFAM" id="SSF48452">
    <property type="entry name" value="TPR-like"/>
    <property type="match status" value="1"/>
</dbReference>
<dbReference type="PANTHER" id="PTHR30329">
    <property type="entry name" value="STATOR ELEMENT OF FLAGELLAR MOTOR COMPLEX"/>
    <property type="match status" value="1"/>
</dbReference>
<dbReference type="Pfam" id="PF13620">
    <property type="entry name" value="CarboxypepD_reg"/>
    <property type="match status" value="1"/>
</dbReference>
<dbReference type="PROSITE" id="PS50005">
    <property type="entry name" value="TPR"/>
    <property type="match status" value="1"/>
</dbReference>
<evidence type="ECO:0000256" key="7">
    <source>
        <dbReference type="SAM" id="SignalP"/>
    </source>
</evidence>
<reference evidence="9 10" key="1">
    <citation type="submission" date="2020-02" db="EMBL/GenBank/DDBJ databases">
        <authorList>
            <person name="Criscuolo A."/>
        </authorList>
    </citation>
    <scope>NUCLEOTIDE SEQUENCE [LARGE SCALE GENOMIC DNA]</scope>
    <source>
        <strain evidence="9">CIP105534</strain>
    </source>
</reference>
<dbReference type="InterPro" id="IPR019734">
    <property type="entry name" value="TPR_rpt"/>
</dbReference>
<dbReference type="Pfam" id="PF07676">
    <property type="entry name" value="PD40"/>
    <property type="match status" value="2"/>
</dbReference>
<dbReference type="Gene3D" id="2.60.40.1120">
    <property type="entry name" value="Carboxypeptidase-like, regulatory domain"/>
    <property type="match status" value="1"/>
</dbReference>
<dbReference type="Gene3D" id="3.30.1330.60">
    <property type="entry name" value="OmpA-like domain"/>
    <property type="match status" value="1"/>
</dbReference>
<evidence type="ECO:0000256" key="6">
    <source>
        <dbReference type="SAM" id="MobiDB-lite"/>
    </source>
</evidence>
<keyword evidence="9" id="KW-0449">Lipoprotein</keyword>
<accession>A0A6J4G693</accession>
<dbReference type="PROSITE" id="PS51123">
    <property type="entry name" value="OMPA_2"/>
    <property type="match status" value="1"/>
</dbReference>
<feature type="chain" id="PRO_5026839215" evidence="7">
    <location>
        <begin position="23"/>
        <end position="753"/>
    </location>
</feature>
<keyword evidence="10" id="KW-1185">Reference proteome</keyword>
<dbReference type="InterPro" id="IPR006665">
    <property type="entry name" value="OmpA-like"/>
</dbReference>
<organism evidence="9 10">
    <name type="scientific">Flavobacterium bizetiae</name>
    <dbReference type="NCBI Taxonomy" id="2704140"/>
    <lineage>
        <taxon>Bacteria</taxon>
        <taxon>Pseudomonadati</taxon>
        <taxon>Bacteroidota</taxon>
        <taxon>Flavobacteriia</taxon>
        <taxon>Flavobacteriales</taxon>
        <taxon>Flavobacteriaceae</taxon>
        <taxon>Flavobacterium</taxon>
    </lineage>
</organism>
<sequence length="753" mass="84926">MKIKIHRIVVLLFCLVTSMSFSQDLTKKNDKKLAKANAQYENFSFFKAGKLYEQLVKKGYKSAEIYGRLGDTYFFNADYVKALPWYTKMMEESASNPPEYYHRYSVCLRANDQYKQGLEIMSAFYEKAGNKEQAQNWTPDVFFKAVELQSNRYNDLGDAGINSASSDFGSALVPNEEAIQQALEIAKIEKREKARIIRENAEKRRREDNNKLGAKGEFLNKNKNAANSKDPAKTAEIDKIQNPESAIKPIVKLPKYSDVIYATAKDSGIFASKHSWNDKPFLKLYTAQIDEQGKLRNEKKLSGEINSKFHQSTPVLTSNGLTMYFTRLVPYNETKKKTGGKPISHLKIFQAQKVNNKWVNVRELPAPINLAGTSSAHPALSPDNSELYFVSNRKKQISDTDLYVVERKKGGGFAFTAASLGEEINTYGRETFPFVDDSGILYFSSDGHPGLGGLDVFAAAKDSNGKYAVVNAGEPINSVSDDFAYAIDSDSKRGFFSSNRKGGKGEDDLYQFLETKSIVFPFKLNPIYSGTVKDSLSGEILPEVEIIIFNELNEKIKTVTSDASGKYSLDLPPLKNYSFEFNKKGYATERVFVDGLKISEKKEIPVTLFNELSVIVDDKVVTLNEGDNLTDKLKLSPIYFDYGGYTIRKSSKLELDKIINLMKTRPSIAIEVRSHTDSRGKDDYNMRLSKNRAKTTMDYIVLEGGIRRDRVWGDGYGETQLINNCSNGVKCTEKEHELNRRSEFIMVIKEPKN</sequence>
<name>A0A6J4G693_9FLAO</name>
<dbReference type="EMBL" id="CADCSU010000020">
    <property type="protein sequence ID" value="CAA9194318.1"/>
    <property type="molecule type" value="Genomic_DNA"/>
</dbReference>
<dbReference type="PANTHER" id="PTHR30329:SF21">
    <property type="entry name" value="LIPOPROTEIN YIAD-RELATED"/>
    <property type="match status" value="1"/>
</dbReference>
<dbReference type="SUPFAM" id="SSF103088">
    <property type="entry name" value="OmpA-like"/>
    <property type="match status" value="1"/>
</dbReference>
<evidence type="ECO:0000256" key="2">
    <source>
        <dbReference type="ARBA" id="ARBA00023136"/>
    </source>
</evidence>
<feature type="repeat" description="TPR" evidence="4">
    <location>
        <begin position="63"/>
        <end position="96"/>
    </location>
</feature>
<dbReference type="PRINTS" id="PR01021">
    <property type="entry name" value="OMPADOMAIN"/>
</dbReference>
<feature type="region of interest" description="Disordered" evidence="6">
    <location>
        <begin position="202"/>
        <end position="240"/>
    </location>
</feature>
<dbReference type="SUPFAM" id="SSF82171">
    <property type="entry name" value="DPP6 N-terminal domain-like"/>
    <property type="match status" value="1"/>
</dbReference>
<dbReference type="Gene3D" id="1.25.40.10">
    <property type="entry name" value="Tetratricopeptide repeat domain"/>
    <property type="match status" value="1"/>
</dbReference>
<evidence type="ECO:0000256" key="1">
    <source>
        <dbReference type="ARBA" id="ARBA00004442"/>
    </source>
</evidence>
<dbReference type="InterPro" id="IPR011990">
    <property type="entry name" value="TPR-like_helical_dom_sf"/>
</dbReference>
<dbReference type="InterPro" id="IPR011659">
    <property type="entry name" value="WD40"/>
</dbReference>